<evidence type="ECO:0000313" key="4">
    <source>
        <dbReference type="Proteomes" id="UP000286678"/>
    </source>
</evidence>
<dbReference type="InterPro" id="IPR057326">
    <property type="entry name" value="KR_dom"/>
</dbReference>
<dbReference type="PANTHER" id="PTHR43975">
    <property type="entry name" value="ZGC:101858"/>
    <property type="match status" value="1"/>
</dbReference>
<proteinExistence type="inferred from homology"/>
<dbReference type="Gene3D" id="3.40.50.720">
    <property type="entry name" value="NAD(P)-binding Rossmann-like Domain"/>
    <property type="match status" value="1"/>
</dbReference>
<reference evidence="4" key="1">
    <citation type="journal article" date="2018" name="Front. Microbiol.">
        <title>Genome-Based Analysis Reveals the Taxonomy and Diversity of the Family Idiomarinaceae.</title>
        <authorList>
            <person name="Liu Y."/>
            <person name="Lai Q."/>
            <person name="Shao Z."/>
        </authorList>
    </citation>
    <scope>NUCLEOTIDE SEQUENCE [LARGE SCALE GENOMIC DNA]</scope>
    <source>
        <strain evidence="4">SW15</strain>
    </source>
</reference>
<dbReference type="Proteomes" id="UP000286678">
    <property type="component" value="Unassembled WGS sequence"/>
</dbReference>
<feature type="domain" description="Ketoreductase" evidence="2">
    <location>
        <begin position="12"/>
        <end position="195"/>
    </location>
</feature>
<dbReference type="InterPro" id="IPR002347">
    <property type="entry name" value="SDR_fam"/>
</dbReference>
<name>A0A432XCX9_9GAMM</name>
<comment type="caution">
    <text evidence="3">The sequence shown here is derived from an EMBL/GenBank/DDBJ whole genome shotgun (WGS) entry which is preliminary data.</text>
</comment>
<dbReference type="SUPFAM" id="SSF51735">
    <property type="entry name" value="NAD(P)-binding Rossmann-fold domains"/>
    <property type="match status" value="1"/>
</dbReference>
<dbReference type="CDD" id="cd05233">
    <property type="entry name" value="SDR_c"/>
    <property type="match status" value="1"/>
</dbReference>
<evidence type="ECO:0000256" key="1">
    <source>
        <dbReference type="ARBA" id="ARBA00006484"/>
    </source>
</evidence>
<keyword evidence="4" id="KW-1185">Reference proteome</keyword>
<dbReference type="Pfam" id="PF13561">
    <property type="entry name" value="adh_short_C2"/>
    <property type="match status" value="1"/>
</dbReference>
<dbReference type="PRINTS" id="PR00081">
    <property type="entry name" value="GDHRDH"/>
</dbReference>
<dbReference type="InterPro" id="IPR036291">
    <property type="entry name" value="NAD(P)-bd_dom_sf"/>
</dbReference>
<dbReference type="OrthoDB" id="9787298at2"/>
<organism evidence="3 4">
    <name type="scientific">Pseudidiomarina aquimaris</name>
    <dbReference type="NCBI Taxonomy" id="641841"/>
    <lineage>
        <taxon>Bacteria</taxon>
        <taxon>Pseudomonadati</taxon>
        <taxon>Pseudomonadota</taxon>
        <taxon>Gammaproteobacteria</taxon>
        <taxon>Alteromonadales</taxon>
        <taxon>Idiomarinaceae</taxon>
        <taxon>Pseudidiomarina</taxon>
    </lineage>
</organism>
<dbReference type="SMART" id="SM00822">
    <property type="entry name" value="PKS_KR"/>
    <property type="match status" value="1"/>
</dbReference>
<dbReference type="FunFam" id="3.40.50.720:FF:000084">
    <property type="entry name" value="Short-chain dehydrogenase reductase"/>
    <property type="match status" value="1"/>
</dbReference>
<comment type="similarity">
    <text evidence="1">Belongs to the short-chain dehydrogenases/reductases (SDR) family.</text>
</comment>
<protein>
    <submittedName>
        <fullName evidence="3">Short-chain dehydrogenase</fullName>
    </submittedName>
</protein>
<evidence type="ECO:0000313" key="3">
    <source>
        <dbReference type="EMBL" id="RUO46614.1"/>
    </source>
</evidence>
<dbReference type="AlphaFoldDB" id="A0A432XCX9"/>
<accession>A0A432XCX9</accession>
<sequence length="254" mass="27038">MNLFDRNSFSGKKILITGASSGIGAHTAVKLSQLGCQLILGGRNLERLNGIREKLDGDNHELMVGELRDADNTYQLISDAVERVGPLDGIFHSAGIETVLPARLVKQRNVDEIFAASVFAGFGVARAASKKNIMKDAGSLVFMSSVASLTGQAGYGMYSASKSAIDGLTRSLACEVAQRKIRVNSVNAGAVLTEMLEKRFKNSGSSAQEELENRHLLGLGKTSDVANAVIFLLSDGSNWITGSSLRVDGGYTVR</sequence>
<dbReference type="PRINTS" id="PR00080">
    <property type="entry name" value="SDRFAMILY"/>
</dbReference>
<gene>
    <name evidence="3" type="ORF">CWE21_10685</name>
</gene>
<dbReference type="EMBL" id="PIPT01000008">
    <property type="protein sequence ID" value="RUO46614.1"/>
    <property type="molecule type" value="Genomic_DNA"/>
</dbReference>
<dbReference type="PANTHER" id="PTHR43975:SF2">
    <property type="entry name" value="EG:BACR7A4.14 PROTEIN-RELATED"/>
    <property type="match status" value="1"/>
</dbReference>
<evidence type="ECO:0000259" key="2">
    <source>
        <dbReference type="SMART" id="SM00822"/>
    </source>
</evidence>
<dbReference type="RefSeq" id="WP_126834434.1">
    <property type="nucleotide sequence ID" value="NZ_PIPT01000008.1"/>
</dbReference>
<dbReference type="PROSITE" id="PS00061">
    <property type="entry name" value="ADH_SHORT"/>
    <property type="match status" value="1"/>
</dbReference>
<dbReference type="InterPro" id="IPR020904">
    <property type="entry name" value="Sc_DH/Rdtase_CS"/>
</dbReference>